<evidence type="ECO:0000256" key="1">
    <source>
        <dbReference type="ARBA" id="ARBA00004496"/>
    </source>
</evidence>
<evidence type="ECO:0000256" key="7">
    <source>
        <dbReference type="ARBA" id="ARBA00023175"/>
    </source>
</evidence>
<dbReference type="InterPro" id="IPR000048">
    <property type="entry name" value="IQ_motif_EF-hand-BS"/>
</dbReference>
<dbReference type="CDD" id="cd13297">
    <property type="entry name" value="PH3_MyoX-like"/>
    <property type="match status" value="1"/>
</dbReference>
<evidence type="ECO:0000256" key="8">
    <source>
        <dbReference type="ARBA" id="ARBA00023203"/>
    </source>
</evidence>
<dbReference type="FunFam" id="3.40.850.10:FF:000008">
    <property type="entry name" value="Putative unconventional myosin-IXa"/>
    <property type="match status" value="1"/>
</dbReference>
<dbReference type="FunFam" id="1.25.40.530:FF:000001">
    <property type="entry name" value="Pleckstrin homology domain-containing family H member 2"/>
    <property type="match status" value="1"/>
</dbReference>
<dbReference type="SUPFAM" id="SSF50729">
    <property type="entry name" value="PH domain-like"/>
    <property type="match status" value="4"/>
</dbReference>
<dbReference type="SMART" id="SM00233">
    <property type="entry name" value="PH"/>
    <property type="match status" value="2"/>
</dbReference>
<dbReference type="CDD" id="cd14873">
    <property type="entry name" value="MYSc_Myo10"/>
    <property type="match status" value="1"/>
</dbReference>
<evidence type="ECO:0000259" key="13">
    <source>
        <dbReference type="PROSITE" id="PS50200"/>
    </source>
</evidence>
<reference evidence="16 17" key="1">
    <citation type="journal article" date="2011" name="Nature">
        <title>Genome sequencing reveals insights into physiology and longevity of the naked mole rat.</title>
        <authorList>
            <person name="Kim E.B."/>
            <person name="Fang X."/>
            <person name="Fushan A.A."/>
            <person name="Huang Z."/>
            <person name="Lobanov A.V."/>
            <person name="Han L."/>
            <person name="Marino S.M."/>
            <person name="Sun X."/>
            <person name="Turanov A.A."/>
            <person name="Yang P."/>
            <person name="Yim S.H."/>
            <person name="Zhao X."/>
            <person name="Kasaikina M.V."/>
            <person name="Stoletzki N."/>
            <person name="Peng C."/>
            <person name="Polak P."/>
            <person name="Xiong Z."/>
            <person name="Kiezun A."/>
            <person name="Zhu Y."/>
            <person name="Chen Y."/>
            <person name="Kryukov G.V."/>
            <person name="Zhang Q."/>
            <person name="Peshkin L."/>
            <person name="Yang L."/>
            <person name="Bronson R.T."/>
            <person name="Buffenstein R."/>
            <person name="Wang B."/>
            <person name="Han C."/>
            <person name="Li Q."/>
            <person name="Chen L."/>
            <person name="Zhao W."/>
            <person name="Sunyaev S.R."/>
            <person name="Park T.J."/>
            <person name="Zhang G."/>
            <person name="Wang J."/>
            <person name="Gladyshev V.N."/>
        </authorList>
    </citation>
    <scope>NUCLEOTIDE SEQUENCE [LARGE SCALE GENOMIC DNA]</scope>
</reference>
<dbReference type="Pfam" id="PF00169">
    <property type="entry name" value="PH"/>
    <property type="match status" value="2"/>
</dbReference>
<evidence type="ECO:0000259" key="12">
    <source>
        <dbReference type="PROSITE" id="PS50057"/>
    </source>
</evidence>
<feature type="domain" description="PH" evidence="11">
    <location>
        <begin position="1270"/>
        <end position="1375"/>
    </location>
</feature>
<dbReference type="GO" id="GO:0005547">
    <property type="term" value="F:phosphatidylinositol-3,4,5-trisphosphate binding"/>
    <property type="evidence" value="ECO:0007669"/>
    <property type="project" value="TreeGrafter"/>
</dbReference>
<evidence type="ECO:0000256" key="9">
    <source>
        <dbReference type="PROSITE-ProRule" id="PRU00782"/>
    </source>
</evidence>
<dbReference type="EMBL" id="JH167909">
    <property type="protein sequence ID" value="EHB02939.1"/>
    <property type="molecule type" value="Genomic_DNA"/>
</dbReference>
<dbReference type="InParanoid" id="G5B0X8"/>
<feature type="compositionally biased region" description="Basic and acidic residues" evidence="10">
    <location>
        <begin position="852"/>
        <end position="868"/>
    </location>
</feature>
<dbReference type="PROSITE" id="PS50003">
    <property type="entry name" value="PH_DOMAIN"/>
    <property type="match status" value="2"/>
</dbReference>
<sequence length="1895" mass="215973">MGRKSQWQIVCLNSESSSTVIKQVFTYKQSTITQQKVTAMHPAHEEGVDDMASLSELHSGSIMYNLFQRYRRNQIYTYIGSILASVNPYQPIAGLYEGATMEQYSRCHLGELPPHIFAIANECYRCLWKRHDNQCVLISGESGAGKTESTKLLLQFLSVLSQQSLELSVKEKASRVEQAILGSSPIMEAFGNAKTVYNNNSSRFGKFVQLHLCQKGNIQGGRIVDCILLHCNRVVRQNPGERNYHIFYALLAGLGPGEREEFYLSVPENYHYLNQSGCVEDKTINDQESFKEVITAMEVMQFSKDEVGEVLRLLAGILHLGNVEFITAGGAQVPFKTALGRSAELLGLDPTPLTDALTQRSMFLRGEEILTPLSVQQAVDSRDSLAMALYARCFEWVIKKINSRIKGRDDFKSIGILDIFGFENFEVNHFEQFNINYANEKLQEYFNKHIFSLEQLEYTREGLVWEDINWIDNGECLDLIEKKLGLLALINEESHFPQATDSTLLEKLHNQHANNHFYVKPRVAVNNFGVKHYAGEVQYDVRGILEKNRDTFRDDLLNLLRESRFDFIYDLFEHVSSRSSQDTLKCGSKLRRPTVSSQFKDSLHSLMATLSSSNPFFIRCIKPNMQKMPDHFDQAVVLNQLRYSGMLETVRIRKAGYAVRRPFQDFYKRQALRGPYNVLARNLVLPEDVRGRCAALLQGYDGSGSEWQLGKTKVFLRESLEQKLEKRREEEFTRAAMVIRAHVLGYLARKHYREVLHGVVMIQRNIRAFLLRRRFLRLRRAALVMQKQLRGQRARRLYRQLLAQKREAEERRQREEEERERERVQKEAELRAQQEEEARRQRELEASQQSLKDAELSRELQKQRENKQRSLAAGGGSAGTPGFNFGQPYPEEDEDEGFEADDDAFKDSPNPSEHGHSDQRTSGIRTSDDSSEEDPYVNEAVGAPEGTVPPDTCAQDDRHEATYCEPGEAPGTEKDDYDDGAVTSGSSVTFSNSYGSQWSPDYQKTCNSSGAYGFSSEGAQSSFEDSEEDFDSRFDTDDELSYRRDSVYSCVTLPYFHSFLYMKGGLMNSWKRRWCVLKGEAFLWFRSKQEALKQGWLHKKGGGSSTLSRRNWRRRWFVLRQAKLMYFENDSEEKLKGTIEVRSAKEIVDNTSKENGIDIVMADRTFHLIAESPEDASQWFSVLSQVHTSTDQEIQEMQDEQANPQNAVGTLDVGLIDSVCASDNPDRPNSFVIITANRVLHCNADAPEEMHHWITLLQRCKGDARVEGQEFIVRGWLHKEVKNSPKMSSLKLKKRWFVLTHNSLDYYKSSEKNSLKLGTLVLNSLCSVVPPDEKIFKETGYWNITVYGRKHCYRLYTKLLNEATRWASAIQNVTDSKAPIDTPTQQLIQDIKENCLNADVVEQIYKRNPILRYTHHPLHSPLLPLPYGDINLNLLKDKGYTTLQDEAIKIFNSLQQLESVSDPVPIIQGILQTGHDLRPLRDELYCQLIKQTTQVPQPGSTGNLCSWQILACLGCTFLPSRGILKYLRFHLKRIREQFPGTEMEKYALFICESLKKTKCREFVPSRDEIKALIHRQEMTSTVYCHGGGSCKITIASHTTAGEVVEKLIRGLAMEDSRNMFALFEHNGRVDKAIESRTVVADVLAKFEKLAAMPDAGDLPWKFYFKLYCFLDTDSVPKDSVEFAFMFEQAHEAVIHGHHPAPEDTLQVLAALRLHTVALPRPLLGLAWLLRAVARRRAELHPALHSPVLGLIPLHLPPGDGSPVPPQIHTQVSYPRPRSALRGCCFGFRCWLGPSGMLQCKEGGFPQELWLGVSADAVSVYRRGEGRPLEVFPYEHILSFGAPLANTYKIVVDERELLFETSEVVDVAKLMKAYISMIVKKRYSTSRSVSSQGSSR</sequence>
<dbReference type="InterPro" id="IPR041797">
    <property type="entry name" value="MyoX_FERM_C"/>
</dbReference>
<evidence type="ECO:0000256" key="3">
    <source>
        <dbReference type="ARBA" id="ARBA00022490"/>
    </source>
</evidence>
<keyword evidence="4 9" id="KW-0547">Nucleotide-binding</keyword>
<dbReference type="PROSITE" id="PS51456">
    <property type="entry name" value="MYOSIN_MOTOR"/>
    <property type="match status" value="1"/>
</dbReference>
<feature type="domain" description="Myosin motor" evidence="15">
    <location>
        <begin position="46"/>
        <end position="729"/>
    </location>
</feature>
<dbReference type="Gene3D" id="1.20.5.4820">
    <property type="match status" value="1"/>
</dbReference>
<dbReference type="PROSITE" id="PS50200">
    <property type="entry name" value="RA"/>
    <property type="match status" value="1"/>
</dbReference>
<proteinExistence type="inferred from homology"/>
<dbReference type="PRINTS" id="PR00193">
    <property type="entry name" value="MYOSINHEAVY"/>
</dbReference>
<feature type="domain" description="Ras-associating" evidence="13">
    <location>
        <begin position="1582"/>
        <end position="1631"/>
    </location>
</feature>
<keyword evidence="6 9" id="KW-0518">Myosin</keyword>
<feature type="domain" description="FERM" evidence="12">
    <location>
        <begin position="1578"/>
        <end position="1881"/>
    </location>
</feature>
<gene>
    <name evidence="16" type="ORF">GW7_09632</name>
</gene>
<dbReference type="Pfam" id="PF21989">
    <property type="entry name" value="RA_2"/>
    <property type="match status" value="1"/>
</dbReference>
<dbReference type="InterPro" id="IPR001609">
    <property type="entry name" value="Myosin_head_motor_dom-like"/>
</dbReference>
<dbReference type="Gene3D" id="3.10.20.90">
    <property type="entry name" value="Phosphatidylinositol 3-kinase Catalytic Subunit, Chain A, domain 1"/>
    <property type="match status" value="1"/>
</dbReference>
<dbReference type="PROSITE" id="PS50057">
    <property type="entry name" value="FERM_3"/>
    <property type="match status" value="1"/>
</dbReference>
<dbReference type="GO" id="GO:0016459">
    <property type="term" value="C:myosin complex"/>
    <property type="evidence" value="ECO:0007669"/>
    <property type="project" value="UniProtKB-KW"/>
</dbReference>
<dbReference type="SMART" id="SM00295">
    <property type="entry name" value="B41"/>
    <property type="match status" value="1"/>
</dbReference>
<dbReference type="GO" id="GO:0051489">
    <property type="term" value="P:regulation of filopodium assembly"/>
    <property type="evidence" value="ECO:0007669"/>
    <property type="project" value="TreeGrafter"/>
</dbReference>
<dbReference type="InterPro" id="IPR000159">
    <property type="entry name" value="RA_dom"/>
</dbReference>
<feature type="binding site" evidence="9">
    <location>
        <begin position="140"/>
        <end position="147"/>
    </location>
    <ligand>
        <name>ATP</name>
        <dbReference type="ChEBI" id="CHEBI:30616"/>
    </ligand>
</feature>
<evidence type="ECO:0000259" key="14">
    <source>
        <dbReference type="PROSITE" id="PS51016"/>
    </source>
</evidence>
<dbReference type="GO" id="GO:0030705">
    <property type="term" value="P:cytoskeleton-dependent intracellular transport"/>
    <property type="evidence" value="ECO:0007669"/>
    <property type="project" value="TreeGrafter"/>
</dbReference>
<evidence type="ECO:0000256" key="4">
    <source>
        <dbReference type="ARBA" id="ARBA00022741"/>
    </source>
</evidence>
<feature type="region of interest" description="Disordered" evidence="10">
    <location>
        <begin position="808"/>
        <end position="984"/>
    </location>
</feature>
<dbReference type="STRING" id="10181.G5B0X8"/>
<dbReference type="InterPro" id="IPR019748">
    <property type="entry name" value="FERM_central"/>
</dbReference>
<dbReference type="CDD" id="cd17206">
    <property type="entry name" value="FERM_F1_Myosin-X"/>
    <property type="match status" value="1"/>
</dbReference>
<dbReference type="Gene3D" id="2.30.29.30">
    <property type="entry name" value="Pleckstrin-homology domain (PH domain)/Phosphotyrosine-binding domain (PTB)"/>
    <property type="match status" value="4"/>
</dbReference>
<dbReference type="PROSITE" id="PS51016">
    <property type="entry name" value="MYTH4"/>
    <property type="match status" value="1"/>
</dbReference>
<evidence type="ECO:0000256" key="10">
    <source>
        <dbReference type="SAM" id="MobiDB-lite"/>
    </source>
</evidence>
<dbReference type="SUPFAM" id="SSF47031">
    <property type="entry name" value="Second domain of FERM"/>
    <property type="match status" value="1"/>
</dbReference>
<organism evidence="16 17">
    <name type="scientific">Heterocephalus glaber</name>
    <name type="common">Naked mole rat</name>
    <dbReference type="NCBI Taxonomy" id="10181"/>
    <lineage>
        <taxon>Eukaryota</taxon>
        <taxon>Metazoa</taxon>
        <taxon>Chordata</taxon>
        <taxon>Craniata</taxon>
        <taxon>Vertebrata</taxon>
        <taxon>Euteleostomi</taxon>
        <taxon>Mammalia</taxon>
        <taxon>Eutheria</taxon>
        <taxon>Euarchontoglires</taxon>
        <taxon>Glires</taxon>
        <taxon>Rodentia</taxon>
        <taxon>Hystricomorpha</taxon>
        <taxon>Bathyergidae</taxon>
        <taxon>Heterocephalus</taxon>
    </lineage>
</organism>
<dbReference type="Pfam" id="PF00373">
    <property type="entry name" value="FERM_M"/>
    <property type="match status" value="1"/>
</dbReference>
<keyword evidence="7 9" id="KW-0505">Motor protein</keyword>
<feature type="domain" description="MyTH4" evidence="14">
    <location>
        <begin position="1425"/>
        <end position="1573"/>
    </location>
</feature>
<dbReference type="InterPro" id="IPR001849">
    <property type="entry name" value="PH_domain"/>
</dbReference>
<dbReference type="FunFam" id="1.10.10.820:FF:000001">
    <property type="entry name" value="Myosin heavy chain"/>
    <property type="match status" value="1"/>
</dbReference>
<dbReference type="Proteomes" id="UP000006813">
    <property type="component" value="Unassembled WGS sequence"/>
</dbReference>
<dbReference type="InterPro" id="IPR019749">
    <property type="entry name" value="Band_41_domain"/>
</dbReference>
<dbReference type="FunCoup" id="G5B0X8">
    <property type="interactions" value="512"/>
</dbReference>
<dbReference type="Gene3D" id="1.20.5.190">
    <property type="match status" value="1"/>
</dbReference>
<protein>
    <submittedName>
        <fullName evidence="16">Myosin-X</fullName>
    </submittedName>
</protein>
<evidence type="ECO:0000313" key="17">
    <source>
        <dbReference type="Proteomes" id="UP000006813"/>
    </source>
</evidence>
<dbReference type="Pfam" id="PF00784">
    <property type="entry name" value="MyTH4"/>
    <property type="match status" value="1"/>
</dbReference>
<comment type="subcellular location">
    <subcellularLocation>
        <location evidence="1">Cytoplasm</location>
    </subcellularLocation>
</comment>
<dbReference type="GO" id="GO:0051015">
    <property type="term" value="F:actin filament binding"/>
    <property type="evidence" value="ECO:0007669"/>
    <property type="project" value="TreeGrafter"/>
</dbReference>
<dbReference type="InterPro" id="IPR014352">
    <property type="entry name" value="FERM/acyl-CoA-bd_prot_sf"/>
</dbReference>
<name>G5B0X8_HETGA</name>
<dbReference type="InterPro" id="IPR036124">
    <property type="entry name" value="MYSc_Myo10"/>
</dbReference>
<evidence type="ECO:0000256" key="5">
    <source>
        <dbReference type="ARBA" id="ARBA00022840"/>
    </source>
</evidence>
<dbReference type="GO" id="GO:0030175">
    <property type="term" value="C:filopodium"/>
    <property type="evidence" value="ECO:0007669"/>
    <property type="project" value="TreeGrafter"/>
</dbReference>
<feature type="domain" description="PH" evidence="11">
    <location>
        <begin position="1090"/>
        <end position="1188"/>
    </location>
</feature>
<dbReference type="InterPro" id="IPR011993">
    <property type="entry name" value="PH-like_dom_sf"/>
</dbReference>
<accession>G5B0X8</accession>
<dbReference type="FunFam" id="2.30.29.30:FF:000286">
    <property type="entry name" value="PH-protein kinase domain containing protein"/>
    <property type="match status" value="1"/>
</dbReference>
<keyword evidence="8 9" id="KW-0009">Actin-binding</keyword>
<dbReference type="InterPro" id="IPR051724">
    <property type="entry name" value="Actin_motor_Myosin"/>
</dbReference>
<keyword evidence="5 9" id="KW-0067">ATP-binding</keyword>
<evidence type="ECO:0000256" key="2">
    <source>
        <dbReference type="ARBA" id="ARBA00008314"/>
    </source>
</evidence>
<evidence type="ECO:0000259" key="15">
    <source>
        <dbReference type="PROSITE" id="PS51456"/>
    </source>
</evidence>
<evidence type="ECO:0000259" key="11">
    <source>
        <dbReference type="PROSITE" id="PS50003"/>
    </source>
</evidence>
<dbReference type="Pfam" id="PF00063">
    <property type="entry name" value="Myosin_head"/>
    <property type="match status" value="1"/>
</dbReference>
<dbReference type="GO" id="GO:0005524">
    <property type="term" value="F:ATP binding"/>
    <property type="evidence" value="ECO:0007669"/>
    <property type="project" value="UniProtKB-UniRule"/>
</dbReference>
<feature type="compositionally biased region" description="Basic and acidic residues" evidence="10">
    <location>
        <begin position="808"/>
        <end position="845"/>
    </location>
</feature>
<dbReference type="PANTHER" id="PTHR46049">
    <property type="entry name" value="AGAP003327-PA"/>
    <property type="match status" value="1"/>
</dbReference>
<dbReference type="Gene3D" id="1.20.80.10">
    <property type="match status" value="1"/>
</dbReference>
<dbReference type="GO" id="GO:0008360">
    <property type="term" value="P:regulation of cell shape"/>
    <property type="evidence" value="ECO:0007669"/>
    <property type="project" value="TreeGrafter"/>
</dbReference>
<dbReference type="Gene3D" id="1.10.10.820">
    <property type="match status" value="1"/>
</dbReference>
<dbReference type="Gene3D" id="1.20.58.530">
    <property type="match status" value="1"/>
</dbReference>
<dbReference type="InterPro" id="IPR035963">
    <property type="entry name" value="FERM_2"/>
</dbReference>
<dbReference type="GO" id="GO:0005737">
    <property type="term" value="C:cytoplasm"/>
    <property type="evidence" value="ECO:0007669"/>
    <property type="project" value="UniProtKB-SubCell"/>
</dbReference>
<dbReference type="SMART" id="SM00242">
    <property type="entry name" value="MYSc"/>
    <property type="match status" value="1"/>
</dbReference>
<feature type="region of interest" description="Actin-binding" evidence="9">
    <location>
        <begin position="603"/>
        <end position="625"/>
    </location>
</feature>
<dbReference type="Pfam" id="PF00612">
    <property type="entry name" value="IQ"/>
    <property type="match status" value="2"/>
</dbReference>
<dbReference type="InterPro" id="IPR036961">
    <property type="entry name" value="Kinesin_motor_dom_sf"/>
</dbReference>
<dbReference type="SMART" id="SM00015">
    <property type="entry name" value="IQ"/>
    <property type="match status" value="3"/>
</dbReference>
<keyword evidence="3" id="KW-0963">Cytoplasm</keyword>
<dbReference type="CDD" id="cd14473">
    <property type="entry name" value="FERM_B-lobe"/>
    <property type="match status" value="1"/>
</dbReference>
<dbReference type="SMART" id="SM00139">
    <property type="entry name" value="MyTH4"/>
    <property type="match status" value="1"/>
</dbReference>
<feature type="compositionally biased region" description="Acidic residues" evidence="10">
    <location>
        <begin position="890"/>
        <end position="904"/>
    </location>
</feature>
<dbReference type="InterPro" id="IPR000857">
    <property type="entry name" value="MyTH4_dom"/>
</dbReference>
<dbReference type="InterPro" id="IPR027417">
    <property type="entry name" value="P-loop_NTPase"/>
</dbReference>
<dbReference type="Gene3D" id="1.25.40.530">
    <property type="entry name" value="MyTH4 domain"/>
    <property type="match status" value="1"/>
</dbReference>
<dbReference type="Gene3D" id="3.40.850.10">
    <property type="entry name" value="Kinesin motor domain"/>
    <property type="match status" value="1"/>
</dbReference>
<dbReference type="PANTHER" id="PTHR46049:SF2">
    <property type="entry name" value="UNCONVENTIONAL MYOSIN-X"/>
    <property type="match status" value="1"/>
</dbReference>
<dbReference type="Gene3D" id="1.20.120.720">
    <property type="entry name" value="Myosin VI head, motor domain, U50 subdomain"/>
    <property type="match status" value="1"/>
</dbReference>
<dbReference type="PROSITE" id="PS50096">
    <property type="entry name" value="IQ"/>
    <property type="match status" value="3"/>
</dbReference>
<dbReference type="InterPro" id="IPR000299">
    <property type="entry name" value="FERM_domain"/>
</dbReference>
<dbReference type="CDD" id="cd13202">
    <property type="entry name" value="FERM_C_MyoX"/>
    <property type="match status" value="1"/>
</dbReference>
<dbReference type="FunFam" id="2.30.29.30:FF:000195">
    <property type="entry name" value="Unconventional myosin-X"/>
    <property type="match status" value="1"/>
</dbReference>
<evidence type="ECO:0000313" key="16">
    <source>
        <dbReference type="EMBL" id="EHB02939.1"/>
    </source>
</evidence>
<comment type="similarity">
    <text evidence="2 9">Belongs to the TRAFAC class myosin-kinesin ATPase superfamily. Myosin family.</text>
</comment>
<dbReference type="CDD" id="cd13296">
    <property type="entry name" value="PH2_MyoX"/>
    <property type="match status" value="1"/>
</dbReference>
<dbReference type="SUPFAM" id="SSF52540">
    <property type="entry name" value="P-loop containing nucleoside triphosphate hydrolases"/>
    <property type="match status" value="1"/>
</dbReference>
<dbReference type="GO" id="GO:0007165">
    <property type="term" value="P:signal transduction"/>
    <property type="evidence" value="ECO:0007669"/>
    <property type="project" value="InterPro"/>
</dbReference>
<evidence type="ECO:0000256" key="6">
    <source>
        <dbReference type="ARBA" id="ARBA00023123"/>
    </source>
</evidence>
<dbReference type="InterPro" id="IPR038185">
    <property type="entry name" value="MyTH4_dom_sf"/>
</dbReference>
<dbReference type="GO" id="GO:0060002">
    <property type="term" value="F:plus-end directed microfilament motor activity"/>
    <property type="evidence" value="ECO:0007669"/>
    <property type="project" value="TreeGrafter"/>
</dbReference>